<dbReference type="RefSeq" id="WP_048281143.1">
    <property type="nucleotide sequence ID" value="NZ_CACVCI010000001.1"/>
</dbReference>
<dbReference type="EMBL" id="LDZF01000052">
    <property type="protein sequence ID" value="KMK07778.1"/>
    <property type="molecule type" value="Genomic_DNA"/>
</dbReference>
<comment type="caution">
    <text evidence="2">The sequence shown here is derived from an EMBL/GenBank/DDBJ whole genome shotgun (WGS) entry which is preliminary data.</text>
</comment>
<proteinExistence type="predicted"/>
<protein>
    <submittedName>
        <fullName evidence="2">Uncharacterized protein</fullName>
    </submittedName>
</protein>
<accession>A0A0J5LLY4</accession>
<name>A0A0J5LLY4_PLUGE</name>
<evidence type="ECO:0000313" key="2">
    <source>
        <dbReference type="EMBL" id="KMK07778.1"/>
    </source>
</evidence>
<evidence type="ECO:0000313" key="1">
    <source>
        <dbReference type="EMBL" id="EML1474451.1"/>
    </source>
</evidence>
<keyword evidence="3" id="KW-1185">Reference proteome</keyword>
<dbReference type="AlphaFoldDB" id="A0A0J5LLY4"/>
<gene>
    <name evidence="2" type="ORF">ABW06_25105</name>
    <name evidence="1" type="ORF">QEG54_005287</name>
</gene>
<reference evidence="1" key="2">
    <citation type="submission" date="2024-02" db="EMBL/GenBank/DDBJ databases">
        <authorList>
            <consortium name="Clinical and Environmental Microbiology Branch: Whole genome sequencing antimicrobial resistance pathogens in the healthcare setting"/>
        </authorList>
    </citation>
    <scope>NUCLEOTIDE SEQUENCE</scope>
    <source>
        <strain evidence="1">2021DK-00143</strain>
    </source>
</reference>
<dbReference type="PATRIC" id="fig|61647.15.peg.4514"/>
<reference evidence="2 3" key="1">
    <citation type="submission" date="2015-05" db="EMBL/GenBank/DDBJ databases">
        <title>Genome sequences of Pluralibacter gergoviae.</title>
        <authorList>
            <person name="Greninger A.L."/>
            <person name="Miller S."/>
        </authorList>
    </citation>
    <scope>NUCLEOTIDE SEQUENCE [LARGE SCALE GENOMIC DNA]</scope>
    <source>
        <strain evidence="2 3">JS81F13</strain>
    </source>
</reference>
<dbReference type="Proteomes" id="UP000036196">
    <property type="component" value="Unassembled WGS sequence"/>
</dbReference>
<sequence length="99" mass="11328">MLELIECIDLLKKEIALSGGRQDDINKLNFIRKIATYLSNSDVDGKVSDIIKLANTNTGYSEYRIINDCESDNRELWVEYKNGNENITLNEGDILIKMK</sequence>
<dbReference type="EMBL" id="ABLOKC030000052">
    <property type="protein sequence ID" value="EML1474451.1"/>
    <property type="molecule type" value="Genomic_DNA"/>
</dbReference>
<evidence type="ECO:0000313" key="3">
    <source>
        <dbReference type="Proteomes" id="UP000036196"/>
    </source>
</evidence>
<organism evidence="2 3">
    <name type="scientific">Pluralibacter gergoviae</name>
    <name type="common">Enterobacter gergoviae</name>
    <dbReference type="NCBI Taxonomy" id="61647"/>
    <lineage>
        <taxon>Bacteria</taxon>
        <taxon>Pseudomonadati</taxon>
        <taxon>Pseudomonadota</taxon>
        <taxon>Gammaproteobacteria</taxon>
        <taxon>Enterobacterales</taxon>
        <taxon>Enterobacteriaceae</taxon>
        <taxon>Pluralibacter</taxon>
    </lineage>
</organism>